<name>A0ABS8QMP0_9BACI</name>
<gene>
    <name evidence="7" type="ORF">LRS37_14750</name>
</gene>
<feature type="DNA-binding region" description="H-T-H motif" evidence="5">
    <location>
        <begin position="31"/>
        <end position="50"/>
    </location>
</feature>
<dbReference type="PROSITE" id="PS50977">
    <property type="entry name" value="HTH_TETR_2"/>
    <property type="match status" value="1"/>
</dbReference>
<keyword evidence="1" id="KW-0678">Repressor</keyword>
<dbReference type="InterPro" id="IPR036271">
    <property type="entry name" value="Tet_transcr_reg_TetR-rel_C_sf"/>
</dbReference>
<dbReference type="Pfam" id="PF00440">
    <property type="entry name" value="TetR_N"/>
    <property type="match status" value="1"/>
</dbReference>
<proteinExistence type="predicted"/>
<accession>A0ABS8QMP0</accession>
<dbReference type="SUPFAM" id="SSF46689">
    <property type="entry name" value="Homeodomain-like"/>
    <property type="match status" value="1"/>
</dbReference>
<evidence type="ECO:0000256" key="2">
    <source>
        <dbReference type="ARBA" id="ARBA00023015"/>
    </source>
</evidence>
<feature type="domain" description="HTH tetR-type" evidence="6">
    <location>
        <begin position="8"/>
        <end position="68"/>
    </location>
</feature>
<dbReference type="Pfam" id="PF13977">
    <property type="entry name" value="TetR_C_6"/>
    <property type="match status" value="1"/>
</dbReference>
<keyword evidence="8" id="KW-1185">Reference proteome</keyword>
<evidence type="ECO:0000256" key="5">
    <source>
        <dbReference type="PROSITE-ProRule" id="PRU00335"/>
    </source>
</evidence>
<evidence type="ECO:0000313" key="7">
    <source>
        <dbReference type="EMBL" id="MCD4840091.1"/>
    </source>
</evidence>
<evidence type="ECO:0000256" key="3">
    <source>
        <dbReference type="ARBA" id="ARBA00023125"/>
    </source>
</evidence>
<dbReference type="Proteomes" id="UP001162836">
    <property type="component" value="Unassembled WGS sequence"/>
</dbReference>
<dbReference type="PANTHER" id="PTHR43479:SF11">
    <property type="entry name" value="ACREF_ENVCD OPERON REPRESSOR-RELATED"/>
    <property type="match status" value="1"/>
</dbReference>
<dbReference type="SUPFAM" id="SSF48498">
    <property type="entry name" value="Tetracyclin repressor-like, C-terminal domain"/>
    <property type="match status" value="1"/>
</dbReference>
<dbReference type="InterPro" id="IPR009057">
    <property type="entry name" value="Homeodomain-like_sf"/>
</dbReference>
<reference evidence="7 8" key="1">
    <citation type="journal article" date="2023" name="Antonie Van Leeuwenhoek">
        <title>Unveiling the genomic potential of a novel thermostable glycoside hydrolases producing Neobacillus sedimentimangrovi UE25.</title>
        <authorList>
            <person name="Ejaz U."/>
            <person name="Saleem F."/>
            <person name="Rashid R."/>
            <person name="Hasan K.A."/>
            <person name="Syed M.N."/>
            <person name="Sohail M."/>
        </authorList>
    </citation>
    <scope>NUCLEOTIDE SEQUENCE [LARGE SCALE GENOMIC DNA]</scope>
    <source>
        <strain evidence="7 8">UE25</strain>
    </source>
</reference>
<dbReference type="PROSITE" id="PS01081">
    <property type="entry name" value="HTH_TETR_1"/>
    <property type="match status" value="1"/>
</dbReference>
<comment type="caution">
    <text evidence="7">The sequence shown here is derived from an EMBL/GenBank/DDBJ whole genome shotgun (WGS) entry which is preliminary data.</text>
</comment>
<keyword evidence="3 5" id="KW-0238">DNA-binding</keyword>
<dbReference type="Gene3D" id="1.10.357.10">
    <property type="entry name" value="Tetracycline Repressor, domain 2"/>
    <property type="match status" value="1"/>
</dbReference>
<evidence type="ECO:0000313" key="8">
    <source>
        <dbReference type="Proteomes" id="UP001162836"/>
    </source>
</evidence>
<evidence type="ECO:0000256" key="4">
    <source>
        <dbReference type="ARBA" id="ARBA00023163"/>
    </source>
</evidence>
<dbReference type="InterPro" id="IPR001647">
    <property type="entry name" value="HTH_TetR"/>
</dbReference>
<dbReference type="InterPro" id="IPR050624">
    <property type="entry name" value="HTH-type_Tx_Regulator"/>
</dbReference>
<dbReference type="EMBL" id="JAJODE010000054">
    <property type="protein sequence ID" value="MCD4840091.1"/>
    <property type="molecule type" value="Genomic_DNA"/>
</dbReference>
<keyword evidence="2" id="KW-0805">Transcription regulation</keyword>
<evidence type="ECO:0000256" key="1">
    <source>
        <dbReference type="ARBA" id="ARBA00022491"/>
    </source>
</evidence>
<sequence length="196" mass="22623">MPKIVDHDKQKQIVAEAAIRVIKKEGIEQATVRNIAKEANLSVGSLRHYFSTQSELYAFTMNFVSERVKQRIKRMNFDGPPIVVIKNLLKEFIPLNEETRVEMEVWLAFTTKALVDPYLQPLSEKVYDELKFVMSSIIEKLIQNGLTKPHINQDLETDRLYALIDGLAMHIIMHPDKISSNQVDLIIEHHLQTLCK</sequence>
<dbReference type="InterPro" id="IPR023772">
    <property type="entry name" value="DNA-bd_HTH_TetR-type_CS"/>
</dbReference>
<dbReference type="InterPro" id="IPR039538">
    <property type="entry name" value="BetI_C"/>
</dbReference>
<dbReference type="PANTHER" id="PTHR43479">
    <property type="entry name" value="ACREF/ENVCD OPERON REPRESSOR-RELATED"/>
    <property type="match status" value="1"/>
</dbReference>
<protein>
    <submittedName>
        <fullName evidence="7">TetR family transcriptional regulator</fullName>
    </submittedName>
</protein>
<keyword evidence="4" id="KW-0804">Transcription</keyword>
<organism evidence="7 8">
    <name type="scientific">Neobacillus sedimentimangrovi</name>
    <dbReference type="NCBI Taxonomy" id="2699460"/>
    <lineage>
        <taxon>Bacteria</taxon>
        <taxon>Bacillati</taxon>
        <taxon>Bacillota</taxon>
        <taxon>Bacilli</taxon>
        <taxon>Bacillales</taxon>
        <taxon>Bacillaceae</taxon>
        <taxon>Neobacillus</taxon>
    </lineage>
</organism>
<dbReference type="RefSeq" id="WP_231315201.1">
    <property type="nucleotide sequence ID" value="NZ_JAJODE010000054.1"/>
</dbReference>
<evidence type="ECO:0000259" key="6">
    <source>
        <dbReference type="PROSITE" id="PS50977"/>
    </source>
</evidence>